<proteinExistence type="predicted"/>
<organismHost>
    <name type="scientific">Pyramimonas plurioculata</name>
    <dbReference type="NCBI Taxonomy" id="36893"/>
</organismHost>
<dbReference type="EMBL" id="MT663536">
    <property type="protein sequence ID" value="QOI90409.1"/>
    <property type="molecule type" value="Genomic_DNA"/>
</dbReference>
<dbReference type="SUPFAM" id="SSF51161">
    <property type="entry name" value="Trimeric LpxA-like enzymes"/>
    <property type="match status" value="3"/>
</dbReference>
<name>A0A7L9AXR2_POV01</name>
<accession>A0A7L9AXR2</accession>
<reference evidence="1" key="1">
    <citation type="submission" date="2020-06" db="EMBL/GenBank/DDBJ databases">
        <title>Lateral gene transfer of anion-conducting channel rhodopsins between green algae and giant viruses.</title>
        <authorList>
            <person name="Rozenberg A."/>
            <person name="Oppermann J."/>
            <person name="Wietek J."/>
            <person name="Fernandez Lahore R.G."/>
            <person name="Sandaa R.-A."/>
            <person name="Bratbak G."/>
            <person name="Hegemann P."/>
            <person name="Beja O."/>
        </authorList>
    </citation>
    <scope>NUCLEOTIDE SEQUENCE</scope>
    <source>
        <strain evidence="1">01B</strain>
    </source>
</reference>
<organism evidence="1">
    <name type="scientific">Pyramimonas orientalis virus</name>
    <name type="common">PoV01</name>
    <dbReference type="NCBI Taxonomy" id="455367"/>
    <lineage>
        <taxon>Viruses</taxon>
        <taxon>Varidnaviria</taxon>
        <taxon>Bamfordvirae</taxon>
        <taxon>Nucleocytoviricota</taxon>
        <taxon>Megaviricetes</taxon>
        <taxon>Imitervirales</taxon>
        <taxon>Allomimiviridae</taxon>
        <taxon>Heliosvirus</taxon>
        <taxon>Heliosvirus raunefjordenense</taxon>
    </lineage>
</organism>
<protein>
    <submittedName>
        <fullName evidence="1">Uncharacterized protein</fullName>
    </submittedName>
</protein>
<gene>
    <name evidence="1" type="ORF">HWQ62_00272</name>
</gene>
<evidence type="ECO:0000313" key="1">
    <source>
        <dbReference type="EMBL" id="QOI90409.1"/>
    </source>
</evidence>
<sequence>MAWLRTTCYPLVYVVTLGSNLSVGGLATFVHGLVANHMLSVGDVVTLGSNLSVGGLATFDNGLVANHMLSVGDVVTLGSNLSVGGLATFDHGLVALNDVIIGQNLLVGGYTTLTSTLSVGNMVTLGSNLSVGGHTTFGDEVSLGSNILVSGELSVTGAVLVGSDLAVRGVTTLDDRLFVLDDVTFGSNLSVGGVVSFEGGVSMGDKLSVNEEVTFGSNLYVGGWSLLDGDVLVNSILSIGDMVTMDSSLSIGGITTLGDRLFVVDEVSLGSNLSVSGWSSFDERVSMNKTLSVGDEVTFGSNLLVGGWATMDGDMVLNGTLSVIGNTSLASNLSVSGVSYMSGDVYMGSSLYAKNVFVESNMQLEGMEILDTVLIHNDLIVENNVTTQSNLYVGGVATFVEPVIMQNALHITGNVSASNIQTSNLNVLTGLTFDGDYTVQGNLEVVGDLTINNTTFPLVPNSNDITKVLAVNDSNNYELMTLFHSHSTCEFKSLFGVFETGTELEVVSGVFDFGVPKYWLSGWTGKLFDGVEYTTDAGVLAPDGSNVDMDSLELIEDLATSNMDFKDFINISMYKTNGKKLNKIAGIAVNDFVSPNYYFFLGTIDPNHEFFKYKFKLDFEKFYSDLPNMSYGSNYGYRVDLDSIRVRNKSLHTQGTNMFVVEFINTYDRVGSWTDTSYKFNKAGTIIDRKNSFYLIDSSGGTVTLKAKNMGLYPHLTYKRWRNSSKPAFYEKKYEQDIGWGSSPNINDIYNLYHNDDNETLKKLYKLTYNYIKNGLTETNDLSDAVLDGYYNTNVVNVVDHNMMMHSNLNNNDNYIEGSINAVTFTNAAFPNEILS</sequence>
<dbReference type="Gene3D" id="2.160.10.10">
    <property type="entry name" value="Hexapeptide repeat proteins"/>
    <property type="match status" value="2"/>
</dbReference>
<dbReference type="InterPro" id="IPR011004">
    <property type="entry name" value="Trimer_LpxA-like_sf"/>
</dbReference>